<evidence type="ECO:0000313" key="3">
    <source>
        <dbReference type="EMBL" id="WFD01951.1"/>
    </source>
</evidence>
<dbReference type="InterPro" id="IPR007085">
    <property type="entry name" value="DNA/pantothenate-metab_flavo_C"/>
</dbReference>
<reference evidence="3" key="1">
    <citation type="submission" date="2023-03" db="EMBL/GenBank/DDBJ databases">
        <title>Mating type loci evolution in Malassezia.</title>
        <authorList>
            <person name="Coelho M.A."/>
        </authorList>
    </citation>
    <scope>NUCLEOTIDE SEQUENCE</scope>
    <source>
        <strain evidence="3">CBS 7876</strain>
    </source>
</reference>
<dbReference type="PANTHER" id="PTHR12290">
    <property type="entry name" value="CORNICHON-RELATED"/>
    <property type="match status" value="1"/>
</dbReference>
<accession>A0AAF0DXD7</accession>
<dbReference type="Pfam" id="PF04127">
    <property type="entry name" value="DFP"/>
    <property type="match status" value="1"/>
</dbReference>
<name>A0AAF0DXD7_9BASI</name>
<dbReference type="GO" id="GO:0016874">
    <property type="term" value="F:ligase activity"/>
    <property type="evidence" value="ECO:0007669"/>
    <property type="project" value="UniProtKB-KW"/>
</dbReference>
<organism evidence="3 4">
    <name type="scientific">Malassezia obtusa</name>
    <dbReference type="NCBI Taxonomy" id="76774"/>
    <lineage>
        <taxon>Eukaryota</taxon>
        <taxon>Fungi</taxon>
        <taxon>Dikarya</taxon>
        <taxon>Basidiomycota</taxon>
        <taxon>Ustilaginomycotina</taxon>
        <taxon>Malasseziomycetes</taxon>
        <taxon>Malasseziales</taxon>
        <taxon>Malasseziaceae</taxon>
        <taxon>Malassezia</taxon>
    </lineage>
</organism>
<dbReference type="AlphaFoldDB" id="A0AAF0DXD7"/>
<protein>
    <submittedName>
        <fullName evidence="3">Phosphopantothenate--cysteine ligase (ATP)</fullName>
        <ecNumber evidence="3">6.3.2.51</ecNumber>
    </submittedName>
</protein>
<evidence type="ECO:0000259" key="2">
    <source>
        <dbReference type="Pfam" id="PF04127"/>
    </source>
</evidence>
<dbReference type="EMBL" id="CP119934">
    <property type="protein sequence ID" value="WFD01951.1"/>
    <property type="molecule type" value="Genomic_DNA"/>
</dbReference>
<sequence>MAPDTAAWTPERFYAEYDPPAGYDGHLEQVRAFVNHNQKAGRKVVLVTSGGTTVPLERNVQFPYTRRYSHTTNPFFDILDEPASSSGTQEVRVESKHVGTLLPVLHAYHQARQSGCLLPIPFVTVIEYLFLLPVSDFFIPMDRMAEHKIQSSDGALHLTMEPVPKVLSSLVREWVPDAYVVSFKLETDDNLIIPKAEKSLERYGHQLVIGNDLARRKTEVVLVEHTARVNKEASAAAFTHTQVCIPKDSPGEIEEHIVKALRDRHEQWIKNFA</sequence>
<evidence type="ECO:0000313" key="4">
    <source>
        <dbReference type="Proteomes" id="UP001214603"/>
    </source>
</evidence>
<proteinExistence type="inferred from homology"/>
<evidence type="ECO:0000256" key="1">
    <source>
        <dbReference type="ARBA" id="ARBA00005703"/>
    </source>
</evidence>
<keyword evidence="3" id="KW-0436">Ligase</keyword>
<gene>
    <name evidence="3" type="primary">CAB2</name>
    <name evidence="3" type="ORF">MOBT1_000632</name>
</gene>
<feature type="domain" description="DNA/pantothenate metabolism flavoprotein C-terminal" evidence="2">
    <location>
        <begin position="141"/>
        <end position="219"/>
    </location>
</feature>
<dbReference type="InterPro" id="IPR035929">
    <property type="entry name" value="CoaB-like_sf"/>
</dbReference>
<dbReference type="EC" id="6.3.2.51" evidence="3"/>
<dbReference type="SUPFAM" id="SSF102645">
    <property type="entry name" value="CoaB-like"/>
    <property type="match status" value="1"/>
</dbReference>
<comment type="similarity">
    <text evidence="1">Belongs to the PPC synthetase family.</text>
</comment>
<dbReference type="Gene3D" id="3.40.50.10300">
    <property type="entry name" value="CoaB-like"/>
    <property type="match status" value="1"/>
</dbReference>
<keyword evidence="4" id="KW-1185">Reference proteome</keyword>
<dbReference type="Proteomes" id="UP001214603">
    <property type="component" value="Chromosome 1"/>
</dbReference>
<dbReference type="GO" id="GO:0015937">
    <property type="term" value="P:coenzyme A biosynthetic process"/>
    <property type="evidence" value="ECO:0007669"/>
    <property type="project" value="UniProtKB-ARBA"/>
</dbReference>